<gene>
    <name evidence="1" type="ORF">ALQ28_01010</name>
</gene>
<dbReference type="AlphaFoldDB" id="A0A3M4BF06"/>
<name>A0A3M4BF06_9PSED</name>
<accession>A0A3M4BF06</accession>
<evidence type="ECO:0000313" key="2">
    <source>
        <dbReference type="Proteomes" id="UP000267908"/>
    </source>
</evidence>
<evidence type="ECO:0000313" key="1">
    <source>
        <dbReference type="EMBL" id="RMP17025.1"/>
    </source>
</evidence>
<dbReference type="Proteomes" id="UP000267908">
    <property type="component" value="Unassembled WGS sequence"/>
</dbReference>
<sequence length="59" mass="6803">MNLHNFGCLNPVTVAKRPESVGADMGPNLTRQNRERLRLNMRVRDKAREYDALSVCFQL</sequence>
<reference evidence="1 2" key="1">
    <citation type="submission" date="2018-08" db="EMBL/GenBank/DDBJ databases">
        <title>Recombination of ecologically and evolutionarily significant loci maintains genetic cohesion in the Pseudomonas syringae species complex.</title>
        <authorList>
            <person name="Dillon M."/>
            <person name="Thakur S."/>
            <person name="Almeida R.N.D."/>
            <person name="Weir B.S."/>
            <person name="Guttman D.S."/>
        </authorList>
    </citation>
    <scope>NUCLEOTIDE SEQUENCE [LARGE SCALE GENOMIC DNA]</scope>
    <source>
        <strain evidence="1 2">ICMP 4330</strain>
    </source>
</reference>
<protein>
    <submittedName>
        <fullName evidence="1">Uncharacterized protein</fullName>
    </submittedName>
</protein>
<dbReference type="EMBL" id="RBQG01000067">
    <property type="protein sequence ID" value="RMP17025.1"/>
    <property type="molecule type" value="Genomic_DNA"/>
</dbReference>
<organism evidence="1 2">
    <name type="scientific">Pseudomonas syringae pv. delphinii</name>
    <dbReference type="NCBI Taxonomy" id="192088"/>
    <lineage>
        <taxon>Bacteria</taxon>
        <taxon>Pseudomonadati</taxon>
        <taxon>Pseudomonadota</taxon>
        <taxon>Gammaproteobacteria</taxon>
        <taxon>Pseudomonadales</taxon>
        <taxon>Pseudomonadaceae</taxon>
        <taxon>Pseudomonas</taxon>
    </lineage>
</organism>
<comment type="caution">
    <text evidence="1">The sequence shown here is derived from an EMBL/GenBank/DDBJ whole genome shotgun (WGS) entry which is preliminary data.</text>
</comment>
<proteinExistence type="predicted"/>